<reference evidence="1" key="1">
    <citation type="submission" date="2022-08" db="EMBL/GenBank/DDBJ databases">
        <authorList>
            <person name="Kallberg Y."/>
            <person name="Tangrot J."/>
            <person name="Rosling A."/>
        </authorList>
    </citation>
    <scope>NUCLEOTIDE SEQUENCE</scope>
    <source>
        <strain evidence="1">Wild A</strain>
    </source>
</reference>
<evidence type="ECO:0000313" key="2">
    <source>
        <dbReference type="Proteomes" id="UP001153678"/>
    </source>
</evidence>
<sequence>MEFSMIYGINLWNCHQIPVLARVFDGKMKILQDNELGKIKGSAALTRQNIADILSNSATSISTPDTLIKREEIDFQQSTRNNRWCSIKDAESDFYLQTNPKWKETGI</sequence>
<protein>
    <submittedName>
        <fullName evidence="1">10374_t:CDS:1</fullName>
    </submittedName>
</protein>
<comment type="caution">
    <text evidence="1">The sequence shown here is derived from an EMBL/GenBank/DDBJ whole genome shotgun (WGS) entry which is preliminary data.</text>
</comment>
<dbReference type="OrthoDB" id="2448782at2759"/>
<accession>A0A9W4WQT5</accession>
<dbReference type="Proteomes" id="UP001153678">
    <property type="component" value="Unassembled WGS sequence"/>
</dbReference>
<keyword evidence="2" id="KW-1185">Reference proteome</keyword>
<proteinExistence type="predicted"/>
<gene>
    <name evidence="1" type="ORF">FWILDA_LOCUS9079</name>
</gene>
<organism evidence="1 2">
    <name type="scientific">Funneliformis geosporum</name>
    <dbReference type="NCBI Taxonomy" id="1117311"/>
    <lineage>
        <taxon>Eukaryota</taxon>
        <taxon>Fungi</taxon>
        <taxon>Fungi incertae sedis</taxon>
        <taxon>Mucoromycota</taxon>
        <taxon>Glomeromycotina</taxon>
        <taxon>Glomeromycetes</taxon>
        <taxon>Glomerales</taxon>
        <taxon>Glomeraceae</taxon>
        <taxon>Funneliformis</taxon>
    </lineage>
</organism>
<dbReference type="AlphaFoldDB" id="A0A9W4WQT5"/>
<evidence type="ECO:0000313" key="1">
    <source>
        <dbReference type="EMBL" id="CAI2179416.1"/>
    </source>
</evidence>
<name>A0A9W4WQT5_9GLOM</name>
<dbReference type="EMBL" id="CAMKVN010002067">
    <property type="protein sequence ID" value="CAI2179416.1"/>
    <property type="molecule type" value="Genomic_DNA"/>
</dbReference>